<keyword evidence="3" id="KW-1185">Reference proteome</keyword>
<dbReference type="GeneID" id="29120982"/>
<sequence length="89" mass="10297">MTLGGGIRRSPLVIMARDALARRNGYTSLSYTIALKEGLRNKYRLGELFMQDNALIHTAYYLREWLELHGVHTINWPPYSPDLNLIEHL</sequence>
<dbReference type="InterPro" id="IPR036397">
    <property type="entry name" value="RNaseH_sf"/>
</dbReference>
<evidence type="ECO:0000313" key="3">
    <source>
        <dbReference type="Proteomes" id="UP000077248"/>
    </source>
</evidence>
<dbReference type="Pfam" id="PF13358">
    <property type="entry name" value="DDE_3"/>
    <property type="match status" value="1"/>
</dbReference>
<proteinExistence type="predicted"/>
<dbReference type="InterPro" id="IPR038717">
    <property type="entry name" value="Tc1-like_DDE_dom"/>
</dbReference>
<dbReference type="Proteomes" id="UP000077248">
    <property type="component" value="Unassembled WGS sequence"/>
</dbReference>
<feature type="domain" description="Tc1-like transposase DDE" evidence="1">
    <location>
        <begin position="48"/>
        <end position="89"/>
    </location>
</feature>
<dbReference type="GO" id="GO:0003676">
    <property type="term" value="F:nucleic acid binding"/>
    <property type="evidence" value="ECO:0007669"/>
    <property type="project" value="InterPro"/>
</dbReference>
<organism evidence="2 3">
    <name type="scientific">Alternaria alternata</name>
    <name type="common">Alternaria rot fungus</name>
    <name type="synonym">Torula alternata</name>
    <dbReference type="NCBI Taxonomy" id="5599"/>
    <lineage>
        <taxon>Eukaryota</taxon>
        <taxon>Fungi</taxon>
        <taxon>Dikarya</taxon>
        <taxon>Ascomycota</taxon>
        <taxon>Pezizomycotina</taxon>
        <taxon>Dothideomycetes</taxon>
        <taxon>Pleosporomycetidae</taxon>
        <taxon>Pleosporales</taxon>
        <taxon>Pleosporineae</taxon>
        <taxon>Pleosporaceae</taxon>
        <taxon>Alternaria</taxon>
        <taxon>Alternaria sect. Alternaria</taxon>
        <taxon>Alternaria alternata complex</taxon>
    </lineage>
</organism>
<dbReference type="AlphaFoldDB" id="A0A177D0G9"/>
<accession>A0A177D0G9</accession>
<gene>
    <name evidence="2" type="ORF">CC77DRAFT_951509</name>
</gene>
<evidence type="ECO:0000313" key="2">
    <source>
        <dbReference type="EMBL" id="OAG13193.1"/>
    </source>
</evidence>
<reference evidence="2 3" key="1">
    <citation type="submission" date="2016-05" db="EMBL/GenBank/DDBJ databases">
        <title>Comparative analysis of secretome profiles of manganese(II)-oxidizing ascomycete fungi.</title>
        <authorList>
            <consortium name="DOE Joint Genome Institute"/>
            <person name="Zeiner C.A."/>
            <person name="Purvine S.O."/>
            <person name="Zink E.M."/>
            <person name="Wu S."/>
            <person name="Pasa-Tolic L."/>
            <person name="Chaput D.L."/>
            <person name="Haridas S."/>
            <person name="Grigoriev I.V."/>
            <person name="Santelli C.M."/>
            <person name="Hansel C.M."/>
        </authorList>
    </citation>
    <scope>NUCLEOTIDE SEQUENCE [LARGE SCALE GENOMIC DNA]</scope>
    <source>
        <strain evidence="2 3">SRC1lrK2f</strain>
    </source>
</reference>
<dbReference type="VEuPathDB" id="FungiDB:CC77DRAFT_951509"/>
<name>A0A177D0G9_ALTAL</name>
<dbReference type="Gene3D" id="3.30.420.10">
    <property type="entry name" value="Ribonuclease H-like superfamily/Ribonuclease H"/>
    <property type="match status" value="1"/>
</dbReference>
<dbReference type="RefSeq" id="XP_018378614.1">
    <property type="nucleotide sequence ID" value="XM_018535388.1"/>
</dbReference>
<evidence type="ECO:0000259" key="1">
    <source>
        <dbReference type="Pfam" id="PF13358"/>
    </source>
</evidence>
<dbReference type="EMBL" id="KV441539">
    <property type="protein sequence ID" value="OAG13193.1"/>
    <property type="molecule type" value="Genomic_DNA"/>
</dbReference>
<protein>
    <submittedName>
        <fullName evidence="2">Transposase</fullName>
    </submittedName>
</protein>
<dbReference type="OMA" id="HTINWPP"/>
<dbReference type="KEGG" id="aalt:CC77DRAFT_951509"/>